<proteinExistence type="predicted"/>
<evidence type="ECO:0000313" key="2">
    <source>
        <dbReference type="Proteomes" id="UP000805193"/>
    </source>
</evidence>
<comment type="caution">
    <text evidence="1">The sequence shown here is derived from an EMBL/GenBank/DDBJ whole genome shotgun (WGS) entry which is preliminary data.</text>
</comment>
<protein>
    <submittedName>
        <fullName evidence="1">Uncharacterized protein</fullName>
    </submittedName>
</protein>
<accession>A0AC60NVN8</accession>
<reference evidence="1 2" key="1">
    <citation type="journal article" date="2020" name="Cell">
        <title>Large-Scale Comparative Analyses of Tick Genomes Elucidate Their Genetic Diversity and Vector Capacities.</title>
        <authorList>
            <consortium name="Tick Genome and Microbiome Consortium (TIGMIC)"/>
            <person name="Jia N."/>
            <person name="Wang J."/>
            <person name="Shi W."/>
            <person name="Du L."/>
            <person name="Sun Y."/>
            <person name="Zhan W."/>
            <person name="Jiang J.F."/>
            <person name="Wang Q."/>
            <person name="Zhang B."/>
            <person name="Ji P."/>
            <person name="Bell-Sakyi L."/>
            <person name="Cui X.M."/>
            <person name="Yuan T.T."/>
            <person name="Jiang B.G."/>
            <person name="Yang W.F."/>
            <person name="Lam T.T."/>
            <person name="Chang Q.C."/>
            <person name="Ding S.J."/>
            <person name="Wang X.J."/>
            <person name="Zhu J.G."/>
            <person name="Ruan X.D."/>
            <person name="Zhao L."/>
            <person name="Wei J.T."/>
            <person name="Ye R.Z."/>
            <person name="Que T.C."/>
            <person name="Du C.H."/>
            <person name="Zhou Y.H."/>
            <person name="Cheng J.X."/>
            <person name="Dai P.F."/>
            <person name="Guo W.B."/>
            <person name="Han X.H."/>
            <person name="Huang E.J."/>
            <person name="Li L.F."/>
            <person name="Wei W."/>
            <person name="Gao Y.C."/>
            <person name="Liu J.Z."/>
            <person name="Shao H.Z."/>
            <person name="Wang X."/>
            <person name="Wang C.C."/>
            <person name="Yang T.C."/>
            <person name="Huo Q.B."/>
            <person name="Li W."/>
            <person name="Chen H.Y."/>
            <person name="Chen S.E."/>
            <person name="Zhou L.G."/>
            <person name="Ni X.B."/>
            <person name="Tian J.H."/>
            <person name="Sheng Y."/>
            <person name="Liu T."/>
            <person name="Pan Y.S."/>
            <person name="Xia L.Y."/>
            <person name="Li J."/>
            <person name="Zhao F."/>
            <person name="Cao W.C."/>
        </authorList>
    </citation>
    <scope>NUCLEOTIDE SEQUENCE [LARGE SCALE GENOMIC DNA]</scope>
    <source>
        <strain evidence="1">Iper-2018</strain>
    </source>
</reference>
<dbReference type="EMBL" id="JABSTQ010011452">
    <property type="protein sequence ID" value="KAG0411202.1"/>
    <property type="molecule type" value="Genomic_DNA"/>
</dbReference>
<gene>
    <name evidence="1" type="ORF">HPB47_011667</name>
</gene>
<organism evidence="1 2">
    <name type="scientific">Ixodes persulcatus</name>
    <name type="common">Taiga tick</name>
    <dbReference type="NCBI Taxonomy" id="34615"/>
    <lineage>
        <taxon>Eukaryota</taxon>
        <taxon>Metazoa</taxon>
        <taxon>Ecdysozoa</taxon>
        <taxon>Arthropoda</taxon>
        <taxon>Chelicerata</taxon>
        <taxon>Arachnida</taxon>
        <taxon>Acari</taxon>
        <taxon>Parasitiformes</taxon>
        <taxon>Ixodida</taxon>
        <taxon>Ixodoidea</taxon>
        <taxon>Ixodidae</taxon>
        <taxon>Ixodinae</taxon>
        <taxon>Ixodes</taxon>
    </lineage>
</organism>
<dbReference type="Proteomes" id="UP000805193">
    <property type="component" value="Unassembled WGS sequence"/>
</dbReference>
<evidence type="ECO:0000313" key="1">
    <source>
        <dbReference type="EMBL" id="KAG0411202.1"/>
    </source>
</evidence>
<keyword evidence="2" id="KW-1185">Reference proteome</keyword>
<sequence>MTLWINQGSDGHIEETLKRGIEAVVEEARKTGLACSPAKLEGNEGAHDLARGITIRAGPSLYPYHKAQSPRDRLIGYHDITTHYLLSCRIYPQTPKDVGGNPEDAEIVLADPLELQKKKEVTEALITVDTPMDIAPLTGVPEEHIKTRRVRIFVPARNTMQSGTNNTHAWRMDKVVGEGQRRSKVLKYLTVSLFLNRGDPLSNMNINFSSKEAAMSFCEKNGWEYFVDEPAPRRSPRKSYGDNFSWNKRTRVSTK</sequence>
<name>A0AC60NVN8_IXOPE</name>